<dbReference type="PANTHER" id="PTHR23501">
    <property type="entry name" value="MAJOR FACILITATOR SUPERFAMILY"/>
    <property type="match status" value="1"/>
</dbReference>
<dbReference type="PROSITE" id="PS50850">
    <property type="entry name" value="MFS"/>
    <property type="match status" value="1"/>
</dbReference>
<feature type="transmembrane region" description="Helical" evidence="7">
    <location>
        <begin position="386"/>
        <end position="407"/>
    </location>
</feature>
<feature type="transmembrane region" description="Helical" evidence="7">
    <location>
        <begin position="359"/>
        <end position="380"/>
    </location>
</feature>
<dbReference type="SUPFAM" id="SSF103473">
    <property type="entry name" value="MFS general substrate transporter"/>
    <property type="match status" value="2"/>
</dbReference>
<evidence type="ECO:0000256" key="1">
    <source>
        <dbReference type="ARBA" id="ARBA00004141"/>
    </source>
</evidence>
<feature type="transmembrane region" description="Helical" evidence="7">
    <location>
        <begin position="527"/>
        <end position="548"/>
    </location>
</feature>
<gene>
    <name evidence="9" type="ORF">K461DRAFT_298257</name>
</gene>
<keyword evidence="10" id="KW-1185">Reference proteome</keyword>
<feature type="transmembrane region" description="Helical" evidence="7">
    <location>
        <begin position="214"/>
        <end position="234"/>
    </location>
</feature>
<dbReference type="Gene3D" id="1.20.1250.20">
    <property type="entry name" value="MFS general substrate transporter like domains"/>
    <property type="match status" value="1"/>
</dbReference>
<keyword evidence="4 7" id="KW-1133">Transmembrane helix</keyword>
<dbReference type="GO" id="GO:0022857">
    <property type="term" value="F:transmembrane transporter activity"/>
    <property type="evidence" value="ECO:0007669"/>
    <property type="project" value="InterPro"/>
</dbReference>
<feature type="transmembrane region" description="Helical" evidence="7">
    <location>
        <begin position="58"/>
        <end position="84"/>
    </location>
</feature>
<dbReference type="InterPro" id="IPR020846">
    <property type="entry name" value="MFS_dom"/>
</dbReference>
<evidence type="ECO:0000256" key="2">
    <source>
        <dbReference type="ARBA" id="ARBA00007520"/>
    </source>
</evidence>
<evidence type="ECO:0000256" key="5">
    <source>
        <dbReference type="ARBA" id="ARBA00023136"/>
    </source>
</evidence>
<dbReference type="Proteomes" id="UP000799439">
    <property type="component" value="Unassembled WGS sequence"/>
</dbReference>
<protein>
    <submittedName>
        <fullName evidence="9">MFS multidrug transporter</fullName>
    </submittedName>
</protein>
<feature type="transmembrane region" description="Helical" evidence="7">
    <location>
        <begin position="325"/>
        <end position="347"/>
    </location>
</feature>
<reference evidence="9" key="1">
    <citation type="journal article" date="2020" name="Stud. Mycol.">
        <title>101 Dothideomycetes genomes: a test case for predicting lifestyles and emergence of pathogens.</title>
        <authorList>
            <person name="Haridas S."/>
            <person name="Albert R."/>
            <person name="Binder M."/>
            <person name="Bloem J."/>
            <person name="Labutti K."/>
            <person name="Salamov A."/>
            <person name="Andreopoulos B."/>
            <person name="Baker S."/>
            <person name="Barry K."/>
            <person name="Bills G."/>
            <person name="Bluhm B."/>
            <person name="Cannon C."/>
            <person name="Castanera R."/>
            <person name="Culley D."/>
            <person name="Daum C."/>
            <person name="Ezra D."/>
            <person name="Gonzalez J."/>
            <person name="Henrissat B."/>
            <person name="Kuo A."/>
            <person name="Liang C."/>
            <person name="Lipzen A."/>
            <person name="Lutzoni F."/>
            <person name="Magnuson J."/>
            <person name="Mondo S."/>
            <person name="Nolan M."/>
            <person name="Ohm R."/>
            <person name="Pangilinan J."/>
            <person name="Park H.-J."/>
            <person name="Ramirez L."/>
            <person name="Alfaro M."/>
            <person name="Sun H."/>
            <person name="Tritt A."/>
            <person name="Yoshinaga Y."/>
            <person name="Zwiers L.-H."/>
            <person name="Turgeon B."/>
            <person name="Goodwin S."/>
            <person name="Spatafora J."/>
            <person name="Crous P."/>
            <person name="Grigoriev I."/>
        </authorList>
    </citation>
    <scope>NUCLEOTIDE SEQUENCE</scope>
    <source>
        <strain evidence="9">CBS 260.36</strain>
    </source>
</reference>
<feature type="transmembrane region" description="Helical" evidence="7">
    <location>
        <begin position="254"/>
        <end position="276"/>
    </location>
</feature>
<comment type="caution">
    <text evidence="9">The sequence shown here is derived from an EMBL/GenBank/DDBJ whole genome shotgun (WGS) entry which is preliminary data.</text>
</comment>
<dbReference type="GO" id="GO:0005886">
    <property type="term" value="C:plasma membrane"/>
    <property type="evidence" value="ECO:0007669"/>
    <property type="project" value="TreeGrafter"/>
</dbReference>
<evidence type="ECO:0000256" key="4">
    <source>
        <dbReference type="ARBA" id="ARBA00022989"/>
    </source>
</evidence>
<keyword evidence="5 7" id="KW-0472">Membrane</keyword>
<evidence type="ECO:0000259" key="8">
    <source>
        <dbReference type="PROSITE" id="PS50850"/>
    </source>
</evidence>
<organism evidence="9 10">
    <name type="scientific">Myriangium duriaei CBS 260.36</name>
    <dbReference type="NCBI Taxonomy" id="1168546"/>
    <lineage>
        <taxon>Eukaryota</taxon>
        <taxon>Fungi</taxon>
        <taxon>Dikarya</taxon>
        <taxon>Ascomycota</taxon>
        <taxon>Pezizomycotina</taxon>
        <taxon>Dothideomycetes</taxon>
        <taxon>Dothideomycetidae</taxon>
        <taxon>Myriangiales</taxon>
        <taxon>Myriangiaceae</taxon>
        <taxon>Myriangium</taxon>
    </lineage>
</organism>
<comment type="similarity">
    <text evidence="2">Belongs to the major facilitator superfamily. TCR/Tet family.</text>
</comment>
<dbReference type="EMBL" id="ML996094">
    <property type="protein sequence ID" value="KAF2148175.1"/>
    <property type="molecule type" value="Genomic_DNA"/>
</dbReference>
<dbReference type="OrthoDB" id="10021397at2759"/>
<comment type="subcellular location">
    <subcellularLocation>
        <location evidence="1">Membrane</location>
        <topology evidence="1">Multi-pass membrane protein</topology>
    </subcellularLocation>
</comment>
<dbReference type="Gene3D" id="1.20.1720.10">
    <property type="entry name" value="Multidrug resistance protein D"/>
    <property type="match status" value="1"/>
</dbReference>
<dbReference type="Pfam" id="PF07690">
    <property type="entry name" value="MFS_1"/>
    <property type="match status" value="1"/>
</dbReference>
<keyword evidence="3 7" id="KW-0812">Transmembrane</keyword>
<sequence>MAYNPNVLQTFRPGELDDGSSDLSRPRKNSANATVDSEKGQNPGLFHDEDKWVTGTKLFIIMAGLVMVCFLLLLDISIVTTAVPTITSRFHSLVDVGWYGAAYQLATAALMPLTGKIYSNLNTKKCFLVFLLVFELGSLLCAIATSSKMFMVGRAVAGMGASGLQNGALTIIAGCAPMTKRPFLIGTLFGIGSLGLVCGPLIGGALTEYVSWRWCFYINLPIGVAVTIVLVLTHVPDNVTKPLAVSVLRDLHNILDLIGFAIFAPACVMLLMAVQFGGNRYAWHSPQVIGLFCGGGIMTILWLTWNFHKGDAALIPYSMLQRRVTWSSCLFYCFITSAMFTTTYYLPIYFQGVRGHRPTVAGVYLLPSILCQLASAPFAGKAVSHYGYYLPWAVAGGILGSIGYGCLSTLAPNTSAASWAGFQILIGFSRGFALQVPFVAVQNSLPMTQIPTAMSLIVFSSTIGGALFLSLADTIITNSLRSLLPRFVPIAEADSIIDAGIYNFRQVATSQTLPGVLEAFARSIDRVFYMATALALLSFLFAWGMGWYDIRRQRSAQSRG</sequence>
<evidence type="ECO:0000256" key="6">
    <source>
        <dbReference type="SAM" id="MobiDB-lite"/>
    </source>
</evidence>
<feature type="transmembrane region" description="Helical" evidence="7">
    <location>
        <begin position="288"/>
        <end position="305"/>
    </location>
</feature>
<dbReference type="InterPro" id="IPR011701">
    <property type="entry name" value="MFS"/>
</dbReference>
<evidence type="ECO:0000313" key="9">
    <source>
        <dbReference type="EMBL" id="KAF2148175.1"/>
    </source>
</evidence>
<dbReference type="PANTHER" id="PTHR23501:SF193">
    <property type="entry name" value="MULTIDRUG TRANSPORTER, PUTATIVE (AFU_ORTHOLOGUE AFUA_8G00940)-RELATED"/>
    <property type="match status" value="1"/>
</dbReference>
<feature type="region of interest" description="Disordered" evidence="6">
    <location>
        <begin position="9"/>
        <end position="42"/>
    </location>
</feature>
<dbReference type="AlphaFoldDB" id="A0A9P4ITE0"/>
<dbReference type="PRINTS" id="PR01036">
    <property type="entry name" value="TCRTETB"/>
</dbReference>
<evidence type="ECO:0000313" key="10">
    <source>
        <dbReference type="Proteomes" id="UP000799439"/>
    </source>
</evidence>
<feature type="transmembrane region" description="Helical" evidence="7">
    <location>
        <begin position="96"/>
        <end position="114"/>
    </location>
</feature>
<evidence type="ECO:0000256" key="3">
    <source>
        <dbReference type="ARBA" id="ARBA00022692"/>
    </source>
</evidence>
<dbReference type="InterPro" id="IPR036259">
    <property type="entry name" value="MFS_trans_sf"/>
</dbReference>
<accession>A0A9P4ITE0</accession>
<proteinExistence type="inferred from homology"/>
<name>A0A9P4ITE0_9PEZI</name>
<feature type="transmembrane region" description="Helical" evidence="7">
    <location>
        <begin position="419"/>
        <end position="441"/>
    </location>
</feature>
<feature type="transmembrane region" description="Helical" evidence="7">
    <location>
        <begin position="183"/>
        <end position="202"/>
    </location>
</feature>
<dbReference type="CDD" id="cd17502">
    <property type="entry name" value="MFS_Azr1_MDR_like"/>
    <property type="match status" value="1"/>
</dbReference>
<feature type="domain" description="Major facilitator superfamily (MFS) profile" evidence="8">
    <location>
        <begin position="61"/>
        <end position="550"/>
    </location>
</feature>
<feature type="transmembrane region" description="Helical" evidence="7">
    <location>
        <begin position="453"/>
        <end position="476"/>
    </location>
</feature>
<feature type="transmembrane region" description="Helical" evidence="7">
    <location>
        <begin position="126"/>
        <end position="145"/>
    </location>
</feature>
<evidence type="ECO:0000256" key="7">
    <source>
        <dbReference type="SAM" id="Phobius"/>
    </source>
</evidence>